<keyword evidence="3" id="KW-1185">Reference proteome</keyword>
<dbReference type="InterPro" id="IPR050712">
    <property type="entry name" value="NAD(P)H-dep_reductase"/>
</dbReference>
<protein>
    <submittedName>
        <fullName evidence="2">NAD(P)H-dependent FMN reductase</fullName>
    </submittedName>
</protein>
<gene>
    <name evidence="2" type="ORF">FHR36_002867</name>
</gene>
<evidence type="ECO:0000313" key="3">
    <source>
        <dbReference type="Proteomes" id="UP001206483"/>
    </source>
</evidence>
<name>A0ABT1IXR1_9ACTN</name>
<dbReference type="PANTHER" id="PTHR30543:SF21">
    <property type="entry name" value="NAD(P)H-DEPENDENT FMN REDUCTASE LOT6"/>
    <property type="match status" value="1"/>
</dbReference>
<accession>A0ABT1IXR1</accession>
<dbReference type="EMBL" id="JAMZDX010000003">
    <property type="protein sequence ID" value="MCP2309734.1"/>
    <property type="molecule type" value="Genomic_DNA"/>
</dbReference>
<dbReference type="Pfam" id="PF03358">
    <property type="entry name" value="FMN_red"/>
    <property type="match status" value="1"/>
</dbReference>
<proteinExistence type="predicted"/>
<dbReference type="PANTHER" id="PTHR30543">
    <property type="entry name" value="CHROMATE REDUCTASE"/>
    <property type="match status" value="1"/>
</dbReference>
<dbReference type="Proteomes" id="UP001206483">
    <property type="component" value="Unassembled WGS sequence"/>
</dbReference>
<dbReference type="Gene3D" id="3.40.50.360">
    <property type="match status" value="1"/>
</dbReference>
<evidence type="ECO:0000259" key="1">
    <source>
        <dbReference type="Pfam" id="PF03358"/>
    </source>
</evidence>
<comment type="caution">
    <text evidence="2">The sequence shown here is derived from an EMBL/GenBank/DDBJ whole genome shotgun (WGS) entry which is preliminary data.</text>
</comment>
<dbReference type="RefSeq" id="WP_253796957.1">
    <property type="nucleotide sequence ID" value="NZ_BAAAUB010000008.1"/>
</dbReference>
<organism evidence="2 3">
    <name type="scientific">Kitasatospora paracochleata</name>
    <dbReference type="NCBI Taxonomy" id="58354"/>
    <lineage>
        <taxon>Bacteria</taxon>
        <taxon>Bacillati</taxon>
        <taxon>Actinomycetota</taxon>
        <taxon>Actinomycetes</taxon>
        <taxon>Kitasatosporales</taxon>
        <taxon>Streptomycetaceae</taxon>
        <taxon>Kitasatospora</taxon>
    </lineage>
</organism>
<dbReference type="SUPFAM" id="SSF52218">
    <property type="entry name" value="Flavoproteins"/>
    <property type="match status" value="1"/>
</dbReference>
<feature type="domain" description="NADPH-dependent FMN reductase-like" evidence="1">
    <location>
        <begin position="20"/>
        <end position="168"/>
    </location>
</feature>
<dbReference type="InterPro" id="IPR029039">
    <property type="entry name" value="Flavoprotein-like_sf"/>
</dbReference>
<reference evidence="2 3" key="1">
    <citation type="submission" date="2022-06" db="EMBL/GenBank/DDBJ databases">
        <title>Sequencing the genomes of 1000 actinobacteria strains.</title>
        <authorList>
            <person name="Klenk H.-P."/>
        </authorList>
    </citation>
    <scope>NUCLEOTIDE SEQUENCE [LARGE SCALE GENOMIC DNA]</scope>
    <source>
        <strain evidence="2 3">DSM 41656</strain>
    </source>
</reference>
<sequence length="229" mass="24763">MVTAADTGGGGGTAERGPLRLFVLSGSRRADSLNTRLAALAGAAVRAHGGIADLASVKDFEVPDYDGDLEATDGIPAGAIRFRERLEAADAFVMASPEYNASLPGVLKNLIDWTSRFRPQPFNERQGLLISASPSMVGGNRGLWALRVPLEHLGARIYPDMFSLATAHSLLAGGDRIADETLQQRFEANMLNFMNLVEAATRYRCVKKAWVEYLGERPDLTIDRTELSA</sequence>
<evidence type="ECO:0000313" key="2">
    <source>
        <dbReference type="EMBL" id="MCP2309734.1"/>
    </source>
</evidence>
<dbReference type="InterPro" id="IPR005025">
    <property type="entry name" value="FMN_Rdtase-like_dom"/>
</dbReference>